<evidence type="ECO:0000313" key="1">
    <source>
        <dbReference type="EMBL" id="MBE8722706.1"/>
    </source>
</evidence>
<protein>
    <recommendedName>
        <fullName evidence="3">CHAT domain-containing protein</fullName>
    </recommendedName>
</protein>
<name>A0ABR9TBN1_9SPHI</name>
<accession>A0ABR9TBN1</accession>
<proteinExistence type="predicted"/>
<dbReference type="Proteomes" id="UP000618319">
    <property type="component" value="Unassembled WGS sequence"/>
</dbReference>
<evidence type="ECO:0008006" key="3">
    <source>
        <dbReference type="Google" id="ProtNLM"/>
    </source>
</evidence>
<evidence type="ECO:0000313" key="2">
    <source>
        <dbReference type="Proteomes" id="UP000618319"/>
    </source>
</evidence>
<sequence>MDLHAKLSDERLNQHTNNQDEIVELYAAILDCMSNSYTFYKENVPYFLTSLEENNTISVNYEIAKFMQLFEDLMKISQLAPFDDTIINHPTTNESVEKLFAIMKDAYRINNRVRLSEDNLDFNGLSNEELRSIAAVLINLIYDHVDQPVWNQTVADNVFQSAATLRPLMEILKQSEIFYHIMAVISEKLSQSELYQLNRDIAEEIIICGFKENEIDWGYKHSFRVYSNGASVHAGLLYANLSMVAAFNKTTNLNEKYVREIIMQSSQFFRNVNLPNLCEIIYTSIPNHIRFIGAEKRYLEHIHLNSRLLKLDPMIPISYLDYLNEHRESVLSGNLNEAMPCLIALFNIKRHYPAADFSNTSLGYYLSRLEMIVPANYVQKQKAAIFSDSPDIKQYLIESLIKLEQTRNTSDFVYDNDYALKLSGAAIVYGKKSNDFSAFLLGMILKSDFSLLFQSQITSGLAVMTFPEIDIAEMEQKYANHNTLIDIQKNSPISTITWLAAVDNSVYQMNLNQQGFEVFHLTNWSLLTYNKHVKDEYFYNLSFNDTTRDRHGVRTIFPEEHEAEGKLISDTIEFTKINHNISSDRILLVKDMYLSAFPHNLLLDNNGNFIAHSIPVTNVLSTEWYLKSVGFDPMGSSYSKSIWIPTESMDYPLNILLSKIEDTLSTNAFNLYTSKILDKPLNSDINIICSHGANSIAESQIIYQNEEPLYDLDDVVGKGKILIFFVCYSGSMQTEFFRNNTTSLIKKFIKQGYQAVIAPFWALEVTIPGIWLPEFLSAIEGGKRIDEAVFLANKEVYNRFPTPAAWACLHLYGNSDFKMASNIENK</sequence>
<reference evidence="1 2" key="1">
    <citation type="submission" date="2018-02" db="EMBL/GenBank/DDBJ databases">
        <title>Sphingobacterium KA21.</title>
        <authorList>
            <person name="Vasarhelyi B.M."/>
            <person name="Deshmukh S."/>
            <person name="Balint B."/>
            <person name="Kukolya J."/>
        </authorList>
    </citation>
    <scope>NUCLEOTIDE SEQUENCE [LARGE SCALE GENOMIC DNA]</scope>
    <source>
        <strain evidence="1 2">Ka21</strain>
    </source>
</reference>
<gene>
    <name evidence="1" type="ORF">C4F40_18450</name>
</gene>
<dbReference type="EMBL" id="PSKQ01000024">
    <property type="protein sequence ID" value="MBE8722706.1"/>
    <property type="molecule type" value="Genomic_DNA"/>
</dbReference>
<keyword evidence="2" id="KW-1185">Reference proteome</keyword>
<organism evidence="1 2">
    <name type="scientific">Sphingobacterium pedocola</name>
    <dbReference type="NCBI Taxonomy" id="2082722"/>
    <lineage>
        <taxon>Bacteria</taxon>
        <taxon>Pseudomonadati</taxon>
        <taxon>Bacteroidota</taxon>
        <taxon>Sphingobacteriia</taxon>
        <taxon>Sphingobacteriales</taxon>
        <taxon>Sphingobacteriaceae</taxon>
        <taxon>Sphingobacterium</taxon>
    </lineage>
</organism>
<comment type="caution">
    <text evidence="1">The sequence shown here is derived from an EMBL/GenBank/DDBJ whole genome shotgun (WGS) entry which is preliminary data.</text>
</comment>